<dbReference type="GO" id="GO:0008982">
    <property type="term" value="F:protein-N(PI)-phosphohistidine-sugar phosphotransferase activity"/>
    <property type="evidence" value="ECO:0007669"/>
    <property type="project" value="InterPro"/>
</dbReference>
<evidence type="ECO:0000259" key="6">
    <source>
        <dbReference type="PROSITE" id="PS51099"/>
    </source>
</evidence>
<evidence type="ECO:0000256" key="3">
    <source>
        <dbReference type="ARBA" id="ARBA00023015"/>
    </source>
</evidence>
<keyword evidence="3" id="KW-0805">Transcription regulation</keyword>
<proteinExistence type="predicted"/>
<dbReference type="EMBL" id="DTIN01000013">
    <property type="protein sequence ID" value="HFX13260.1"/>
    <property type="molecule type" value="Genomic_DNA"/>
</dbReference>
<dbReference type="Pfam" id="PF00874">
    <property type="entry name" value="PRD"/>
    <property type="match status" value="1"/>
</dbReference>
<evidence type="ECO:0000256" key="5">
    <source>
        <dbReference type="ARBA" id="ARBA00023163"/>
    </source>
</evidence>
<comment type="caution">
    <text evidence="8">The sequence shown here is derived from an EMBL/GenBank/DDBJ whole genome shotgun (WGS) entry which is preliminary data.</text>
</comment>
<reference evidence="8" key="1">
    <citation type="journal article" date="2020" name="mSystems">
        <title>Genome- and Community-Level Interaction Insights into Carbon Utilization and Element Cycling Functions of Hydrothermarchaeota in Hydrothermal Sediment.</title>
        <authorList>
            <person name="Zhou Z."/>
            <person name="Liu Y."/>
            <person name="Xu W."/>
            <person name="Pan J."/>
            <person name="Luo Z.H."/>
            <person name="Li M."/>
        </authorList>
    </citation>
    <scope>NUCLEOTIDE SEQUENCE [LARGE SCALE GENOMIC DNA]</scope>
    <source>
        <strain evidence="8">SpSt-81</strain>
    </source>
</reference>
<dbReference type="PROSITE" id="PS51372">
    <property type="entry name" value="PRD_2"/>
    <property type="match status" value="1"/>
</dbReference>
<dbReference type="PANTHER" id="PTHR30185">
    <property type="entry name" value="CRYPTIC BETA-GLUCOSIDE BGL OPERON ANTITERMINATOR"/>
    <property type="match status" value="1"/>
</dbReference>
<name>A0A7C3RJU2_DICTH</name>
<dbReference type="InterPro" id="IPR007737">
    <property type="entry name" value="Mga_HTH"/>
</dbReference>
<feature type="domain" description="PTS EIIB type-2" evidence="6">
    <location>
        <begin position="393"/>
        <end position="481"/>
    </location>
</feature>
<evidence type="ECO:0000256" key="1">
    <source>
        <dbReference type="ARBA" id="ARBA00022679"/>
    </source>
</evidence>
<dbReference type="InterPro" id="IPR013196">
    <property type="entry name" value="HTH_11"/>
</dbReference>
<dbReference type="InterPro" id="IPR036388">
    <property type="entry name" value="WH-like_DNA-bd_sf"/>
</dbReference>
<dbReference type="Pfam" id="PF05043">
    <property type="entry name" value="Mga"/>
    <property type="match status" value="1"/>
</dbReference>
<dbReference type="InterPro" id="IPR036390">
    <property type="entry name" value="WH_DNA-bd_sf"/>
</dbReference>
<protein>
    <submittedName>
        <fullName evidence="8">PRD domain-containing protein</fullName>
    </submittedName>
</protein>
<evidence type="ECO:0000256" key="2">
    <source>
        <dbReference type="ARBA" id="ARBA00022737"/>
    </source>
</evidence>
<accession>A0A7C3RJU2</accession>
<dbReference type="Gene3D" id="1.10.10.10">
    <property type="entry name" value="Winged helix-like DNA-binding domain superfamily/Winged helix DNA-binding domain"/>
    <property type="match status" value="1"/>
</dbReference>
<dbReference type="PANTHER" id="PTHR30185:SF18">
    <property type="entry name" value="TRANSCRIPTIONAL REGULATOR MTLR"/>
    <property type="match status" value="1"/>
</dbReference>
<dbReference type="InterPro" id="IPR011608">
    <property type="entry name" value="PRD"/>
</dbReference>
<evidence type="ECO:0000256" key="4">
    <source>
        <dbReference type="ARBA" id="ARBA00023159"/>
    </source>
</evidence>
<dbReference type="InterPro" id="IPR050661">
    <property type="entry name" value="BglG_antiterminators"/>
</dbReference>
<dbReference type="AlphaFoldDB" id="A0A7C3RJU2"/>
<evidence type="ECO:0000313" key="8">
    <source>
        <dbReference type="EMBL" id="HFX13260.1"/>
    </source>
</evidence>
<dbReference type="PROSITE" id="PS51099">
    <property type="entry name" value="PTS_EIIB_TYPE_2"/>
    <property type="match status" value="1"/>
</dbReference>
<keyword evidence="2" id="KW-0677">Repeat</keyword>
<dbReference type="SUPFAM" id="SSF63520">
    <property type="entry name" value="PTS-regulatory domain, PRD"/>
    <property type="match status" value="2"/>
</dbReference>
<dbReference type="CDD" id="cd05568">
    <property type="entry name" value="PTS_IIB_bgl_like"/>
    <property type="match status" value="1"/>
</dbReference>
<feature type="domain" description="PRD" evidence="7">
    <location>
        <begin position="285"/>
        <end position="392"/>
    </location>
</feature>
<dbReference type="InterPro" id="IPR036634">
    <property type="entry name" value="PRD_sf"/>
</dbReference>
<keyword evidence="5" id="KW-0804">Transcription</keyword>
<dbReference type="Gene3D" id="3.40.50.2300">
    <property type="match status" value="1"/>
</dbReference>
<dbReference type="SUPFAM" id="SSF46785">
    <property type="entry name" value="Winged helix' DNA-binding domain"/>
    <property type="match status" value="1"/>
</dbReference>
<dbReference type="GO" id="GO:0009401">
    <property type="term" value="P:phosphoenolpyruvate-dependent sugar phosphotransferase system"/>
    <property type="evidence" value="ECO:0007669"/>
    <property type="project" value="InterPro"/>
</dbReference>
<dbReference type="Pfam" id="PF08279">
    <property type="entry name" value="HTH_11"/>
    <property type="match status" value="1"/>
</dbReference>
<gene>
    <name evidence="8" type="ORF">ENW00_03750</name>
</gene>
<dbReference type="GO" id="GO:0006355">
    <property type="term" value="P:regulation of DNA-templated transcription"/>
    <property type="evidence" value="ECO:0007669"/>
    <property type="project" value="InterPro"/>
</dbReference>
<evidence type="ECO:0000259" key="7">
    <source>
        <dbReference type="PROSITE" id="PS51372"/>
    </source>
</evidence>
<dbReference type="InterPro" id="IPR013011">
    <property type="entry name" value="PTS_EIIB_2"/>
</dbReference>
<keyword evidence="4" id="KW-0010">Activator</keyword>
<organism evidence="8">
    <name type="scientific">Dictyoglomus thermophilum</name>
    <dbReference type="NCBI Taxonomy" id="14"/>
    <lineage>
        <taxon>Bacteria</taxon>
        <taxon>Pseudomonadati</taxon>
        <taxon>Dictyoglomota</taxon>
        <taxon>Dictyoglomia</taxon>
        <taxon>Dictyoglomales</taxon>
        <taxon>Dictyoglomaceae</taxon>
        <taxon>Dictyoglomus</taxon>
    </lineage>
</organism>
<dbReference type="InterPro" id="IPR036095">
    <property type="entry name" value="PTS_EIIB-like_sf"/>
</dbReference>
<dbReference type="SUPFAM" id="SSF52794">
    <property type="entry name" value="PTS system IIB component-like"/>
    <property type="match status" value="1"/>
</dbReference>
<sequence>MGKRDRKEKILNVILEASHPIKIEDIAEKTGYSLSTVRRELRSLEEFLFAHGIEVKHIPYKGVHITNLEKDSHLYIMSLLSQNEQITNKERHKLMILDLLLSTEKITLENWEEKFNMSHPTIVKDFQLVKKWMINHKLNIIAKPHYGIRLIGEEKYIRQAILDLILESLSEEEKGKLLNEVLLNYRVNLPWIDIFNDSFFGIIKFLNEIENVWDVKFTDDSFLHLLLIIGISISRLKKGYRLEDFYTNYYDLNPPFDILESFYDLNLDDREKRFINLYLLSSELESGKSFLKEDKDLRSILEKEIFNSYSFKSNIFKVFLSHIQTAIFKIKNNINIYNNMLEKIKKNYPIIYYISCELSKTLEKRFDIKIPEEEKGYITLYLLRLFEKMAKKKKIIVICPSGVLTANLLAEKIKKIFEDVEVVKITSIRDLPRNPSKGFIYVSTIPLSNFGSPYFQISPLFSKDEEEKFKNYIYNFYKENVYVEIMEVKDENEILQYIPKDSTIIAIKEKLYWIYSKEEPKEEKFILFCNPNNKSYYMYIHLFDYFKTIWLSQKIATSISLRNLNRISEDYLLKLLYSLERGI</sequence>
<keyword evidence="1" id="KW-0808">Transferase</keyword>
<dbReference type="Gene3D" id="1.10.1790.10">
    <property type="entry name" value="PRD domain"/>
    <property type="match status" value="1"/>
</dbReference>